<keyword evidence="4" id="KW-0175">Coiled coil</keyword>
<protein>
    <recommendedName>
        <fullName evidence="10">PAS domain S-box protein</fullName>
    </recommendedName>
</protein>
<accession>A0A445MUY9</accession>
<evidence type="ECO:0000256" key="2">
    <source>
        <dbReference type="ARBA" id="ARBA00023125"/>
    </source>
</evidence>
<dbReference type="Pfam" id="PF00196">
    <property type="entry name" value="GerE"/>
    <property type="match status" value="1"/>
</dbReference>
<keyword evidence="2" id="KW-0238">DNA-binding</keyword>
<dbReference type="InterPro" id="IPR035965">
    <property type="entry name" value="PAS-like_dom_sf"/>
</dbReference>
<evidence type="ECO:0000313" key="9">
    <source>
        <dbReference type="EMBL" id="SPD73253.1"/>
    </source>
</evidence>
<evidence type="ECO:0000256" key="1">
    <source>
        <dbReference type="ARBA" id="ARBA00023015"/>
    </source>
</evidence>
<reference evidence="9" key="1">
    <citation type="submission" date="2018-01" db="EMBL/GenBank/DDBJ databases">
        <authorList>
            <person name="Regsiter A."/>
            <person name="William W."/>
        </authorList>
    </citation>
    <scope>NUCLEOTIDE SEQUENCE</scope>
    <source>
        <strain evidence="9">TRIP AH-1</strain>
    </source>
</reference>
<dbReference type="InterPro" id="IPR000700">
    <property type="entry name" value="PAS-assoc_C"/>
</dbReference>
<dbReference type="InterPro" id="IPR000792">
    <property type="entry name" value="Tscrpt_reg_LuxR_C"/>
</dbReference>
<dbReference type="PROSITE" id="PS50113">
    <property type="entry name" value="PAC"/>
    <property type="match status" value="1"/>
</dbReference>
<keyword evidence="1" id="KW-0805">Transcription regulation</keyword>
<dbReference type="CDD" id="cd06170">
    <property type="entry name" value="LuxR_C_like"/>
    <property type="match status" value="1"/>
</dbReference>
<proteinExistence type="predicted"/>
<feature type="domain" description="HTH luxR-type" evidence="6">
    <location>
        <begin position="308"/>
        <end position="376"/>
    </location>
</feature>
<organism evidence="9">
    <name type="scientific">uncultured Desulfobacterium sp</name>
    <dbReference type="NCBI Taxonomy" id="201089"/>
    <lineage>
        <taxon>Bacteria</taxon>
        <taxon>Pseudomonadati</taxon>
        <taxon>Thermodesulfobacteriota</taxon>
        <taxon>Desulfobacteria</taxon>
        <taxon>Desulfobacterales</taxon>
        <taxon>Desulfobacteriaceae</taxon>
        <taxon>Desulfobacterium</taxon>
        <taxon>environmental samples</taxon>
    </lineage>
</organism>
<dbReference type="SMART" id="SM00091">
    <property type="entry name" value="PAS"/>
    <property type="match status" value="1"/>
</dbReference>
<dbReference type="PANTHER" id="PTHR44688:SF16">
    <property type="entry name" value="DNA-BINDING TRANSCRIPTIONAL ACTIVATOR DEVR_DOSR"/>
    <property type="match status" value="1"/>
</dbReference>
<name>A0A445MUY9_9BACT</name>
<evidence type="ECO:0000259" key="8">
    <source>
        <dbReference type="PROSITE" id="PS50113"/>
    </source>
</evidence>
<feature type="coiled-coil region" evidence="4">
    <location>
        <begin position="216"/>
        <end position="243"/>
    </location>
</feature>
<dbReference type="PANTHER" id="PTHR44688">
    <property type="entry name" value="DNA-BINDING TRANSCRIPTIONAL ACTIVATOR DEVR_DOSR"/>
    <property type="match status" value="1"/>
</dbReference>
<dbReference type="SUPFAM" id="SSF46894">
    <property type="entry name" value="C-terminal effector domain of the bipartite response regulators"/>
    <property type="match status" value="1"/>
</dbReference>
<dbReference type="GO" id="GO:0003677">
    <property type="term" value="F:DNA binding"/>
    <property type="evidence" value="ECO:0007669"/>
    <property type="project" value="UniProtKB-KW"/>
</dbReference>
<dbReference type="NCBIfam" id="TIGR00229">
    <property type="entry name" value="sensory_box"/>
    <property type="match status" value="1"/>
</dbReference>
<sequence length="376" mass="43428">MPNKTSLRSGRDRQRRWRERQKTEGKKVLTIILSRQAREILEHENEQTGDTMSSIINMALINTKKNEYDMPKLTISENCDLLTDAHADLKSYGEKLRIPTPEAFQVFFETASDLMCMTDEYGNLTYINNSFAKTLGYAKEEIIGLHITHILDQRNVREKFRSKFNELIRIGKLDFETTWITKTGAEIFGEEKVVAVYDKNGQFAGTMGVLRDITTRKLAEKALKEREEELDAKNRSLEEMNTTLRVLLKRRDEDKVELEEKVILNIQELIVPYLEQLNMSRLDLKQKSLVSILKSNLEDIISPFVREVTTKFLKFTPTEIKIANLVKQGKTTKEIAGVLNLSIETIEFHRKNIRKKLGIKNTKGNLRTHLLASHNG</sequence>
<dbReference type="InterPro" id="IPR000014">
    <property type="entry name" value="PAS"/>
</dbReference>
<evidence type="ECO:0000256" key="3">
    <source>
        <dbReference type="ARBA" id="ARBA00023163"/>
    </source>
</evidence>
<evidence type="ECO:0000259" key="7">
    <source>
        <dbReference type="PROSITE" id="PS50112"/>
    </source>
</evidence>
<dbReference type="EMBL" id="OJIN01000084">
    <property type="protein sequence ID" value="SPD73253.1"/>
    <property type="molecule type" value="Genomic_DNA"/>
</dbReference>
<evidence type="ECO:0008006" key="10">
    <source>
        <dbReference type="Google" id="ProtNLM"/>
    </source>
</evidence>
<evidence type="ECO:0000256" key="5">
    <source>
        <dbReference type="SAM" id="MobiDB-lite"/>
    </source>
</evidence>
<dbReference type="CDD" id="cd00130">
    <property type="entry name" value="PAS"/>
    <property type="match status" value="1"/>
</dbReference>
<dbReference type="InterPro" id="IPR001610">
    <property type="entry name" value="PAC"/>
</dbReference>
<dbReference type="PROSITE" id="PS50043">
    <property type="entry name" value="HTH_LUXR_2"/>
    <property type="match status" value="1"/>
</dbReference>
<dbReference type="Gene3D" id="3.30.450.20">
    <property type="entry name" value="PAS domain"/>
    <property type="match status" value="1"/>
</dbReference>
<dbReference type="PROSITE" id="PS00622">
    <property type="entry name" value="HTH_LUXR_1"/>
    <property type="match status" value="1"/>
</dbReference>
<dbReference type="SMART" id="SM00086">
    <property type="entry name" value="PAC"/>
    <property type="match status" value="1"/>
</dbReference>
<dbReference type="Gene3D" id="1.10.10.10">
    <property type="entry name" value="Winged helix-like DNA-binding domain superfamily/Winged helix DNA-binding domain"/>
    <property type="match status" value="1"/>
</dbReference>
<dbReference type="InterPro" id="IPR036388">
    <property type="entry name" value="WH-like_DNA-bd_sf"/>
</dbReference>
<evidence type="ECO:0000256" key="4">
    <source>
        <dbReference type="SAM" id="Coils"/>
    </source>
</evidence>
<dbReference type="AlphaFoldDB" id="A0A445MUY9"/>
<dbReference type="Pfam" id="PF13426">
    <property type="entry name" value="PAS_9"/>
    <property type="match status" value="1"/>
</dbReference>
<feature type="domain" description="PAS" evidence="7">
    <location>
        <begin position="100"/>
        <end position="171"/>
    </location>
</feature>
<feature type="domain" description="PAC" evidence="8">
    <location>
        <begin position="173"/>
        <end position="225"/>
    </location>
</feature>
<dbReference type="PROSITE" id="PS50112">
    <property type="entry name" value="PAS"/>
    <property type="match status" value="1"/>
</dbReference>
<gene>
    <name evidence="9" type="ORF">PITCH_A1740062</name>
</gene>
<dbReference type="SMART" id="SM00421">
    <property type="entry name" value="HTH_LUXR"/>
    <property type="match status" value="1"/>
</dbReference>
<keyword evidence="3" id="KW-0804">Transcription</keyword>
<evidence type="ECO:0000259" key="6">
    <source>
        <dbReference type="PROSITE" id="PS50043"/>
    </source>
</evidence>
<dbReference type="SUPFAM" id="SSF55785">
    <property type="entry name" value="PYP-like sensor domain (PAS domain)"/>
    <property type="match status" value="1"/>
</dbReference>
<feature type="region of interest" description="Disordered" evidence="5">
    <location>
        <begin position="1"/>
        <end position="22"/>
    </location>
</feature>
<dbReference type="PRINTS" id="PR00038">
    <property type="entry name" value="HTHLUXR"/>
</dbReference>
<dbReference type="GO" id="GO:0006355">
    <property type="term" value="P:regulation of DNA-templated transcription"/>
    <property type="evidence" value="ECO:0007669"/>
    <property type="project" value="InterPro"/>
</dbReference>
<dbReference type="InterPro" id="IPR016032">
    <property type="entry name" value="Sig_transdc_resp-reg_C-effctor"/>
</dbReference>